<proteinExistence type="predicted"/>
<accession>A0AC59YZ79</accession>
<gene>
    <name evidence="1" type="ORF">MRATA1EN22A_LOCUS12047</name>
</gene>
<evidence type="ECO:0000313" key="1">
    <source>
        <dbReference type="EMBL" id="CAN0101028.1"/>
    </source>
</evidence>
<evidence type="ECO:0000313" key="2">
    <source>
        <dbReference type="Proteomes" id="UP001162501"/>
    </source>
</evidence>
<reference evidence="1" key="1">
    <citation type="submission" date="2023-05" db="EMBL/GenBank/DDBJ databases">
        <authorList>
            <consortium name="ELIXIR-Norway"/>
        </authorList>
    </citation>
    <scope>NUCLEOTIDE SEQUENCE</scope>
</reference>
<reference evidence="1" key="2">
    <citation type="submission" date="2025-03" db="EMBL/GenBank/DDBJ databases">
        <authorList>
            <consortium name="ELIXIR-Norway"/>
            <consortium name="Elixir Norway"/>
        </authorList>
    </citation>
    <scope>NUCLEOTIDE SEQUENCE</scope>
</reference>
<sequence length="100" mass="11648">MSEIKGLWVEAPKLRETPSSQEAFLKMLRSLATPVGGRLSLQRDNFVVFNGGRLQRVGFCVILVLYLVFFWYGVCGFLWRRKLPCVSDVETFKLSWIQMW</sequence>
<dbReference type="EMBL" id="OX596105">
    <property type="protein sequence ID" value="CAN0101028.1"/>
    <property type="molecule type" value="Genomic_DNA"/>
</dbReference>
<dbReference type="Proteomes" id="UP001162501">
    <property type="component" value="Chromosome 21"/>
</dbReference>
<protein>
    <submittedName>
        <fullName evidence="1">Uncharacterized protein</fullName>
    </submittedName>
</protein>
<name>A0AC59YZ79_RANTA</name>
<organism evidence="1 2">
    <name type="scientific">Rangifer tarandus platyrhynchus</name>
    <name type="common">Svalbard reindeer</name>
    <dbReference type="NCBI Taxonomy" id="3082113"/>
    <lineage>
        <taxon>Eukaryota</taxon>
        <taxon>Metazoa</taxon>
        <taxon>Chordata</taxon>
        <taxon>Craniata</taxon>
        <taxon>Vertebrata</taxon>
        <taxon>Euteleostomi</taxon>
        <taxon>Mammalia</taxon>
        <taxon>Eutheria</taxon>
        <taxon>Laurasiatheria</taxon>
        <taxon>Artiodactyla</taxon>
        <taxon>Ruminantia</taxon>
        <taxon>Pecora</taxon>
        <taxon>Cervidae</taxon>
        <taxon>Odocoileinae</taxon>
        <taxon>Rangifer</taxon>
    </lineage>
</organism>